<dbReference type="InParanoid" id="A0A068UFF9"/>
<reference evidence="2" key="1">
    <citation type="journal article" date="2014" name="Science">
        <title>The coffee genome provides insight into the convergent evolution of caffeine biosynthesis.</title>
        <authorList>
            <person name="Denoeud F."/>
            <person name="Carretero-Paulet L."/>
            <person name="Dereeper A."/>
            <person name="Droc G."/>
            <person name="Guyot R."/>
            <person name="Pietrella M."/>
            <person name="Zheng C."/>
            <person name="Alberti A."/>
            <person name="Anthony F."/>
            <person name="Aprea G."/>
            <person name="Aury J.M."/>
            <person name="Bento P."/>
            <person name="Bernard M."/>
            <person name="Bocs S."/>
            <person name="Campa C."/>
            <person name="Cenci A."/>
            <person name="Combes M.C."/>
            <person name="Crouzillat D."/>
            <person name="Da Silva C."/>
            <person name="Daddiego L."/>
            <person name="De Bellis F."/>
            <person name="Dussert S."/>
            <person name="Garsmeur O."/>
            <person name="Gayraud T."/>
            <person name="Guignon V."/>
            <person name="Jahn K."/>
            <person name="Jamilloux V."/>
            <person name="Joet T."/>
            <person name="Labadie K."/>
            <person name="Lan T."/>
            <person name="Leclercq J."/>
            <person name="Lepelley M."/>
            <person name="Leroy T."/>
            <person name="Li L.T."/>
            <person name="Librado P."/>
            <person name="Lopez L."/>
            <person name="Munoz A."/>
            <person name="Noel B."/>
            <person name="Pallavicini A."/>
            <person name="Perrotta G."/>
            <person name="Poncet V."/>
            <person name="Pot D."/>
            <person name="Priyono X."/>
            <person name="Rigoreau M."/>
            <person name="Rouard M."/>
            <person name="Rozas J."/>
            <person name="Tranchant-Dubreuil C."/>
            <person name="VanBuren R."/>
            <person name="Zhang Q."/>
            <person name="Andrade A.C."/>
            <person name="Argout X."/>
            <person name="Bertrand B."/>
            <person name="de Kochko A."/>
            <person name="Graziosi G."/>
            <person name="Henry R.J."/>
            <person name="Jayarama X."/>
            <person name="Ming R."/>
            <person name="Nagai C."/>
            <person name="Rounsley S."/>
            <person name="Sankoff D."/>
            <person name="Giuliano G."/>
            <person name="Albert V.A."/>
            <person name="Wincker P."/>
            <person name="Lashermes P."/>
        </authorList>
    </citation>
    <scope>NUCLEOTIDE SEQUENCE [LARGE SCALE GENOMIC DNA]</scope>
    <source>
        <strain evidence="2">cv. DH200-94</strain>
    </source>
</reference>
<name>A0A068UFF9_COFCA</name>
<dbReference type="Gramene" id="CDP07027">
    <property type="protein sequence ID" value="CDP07027"/>
    <property type="gene ID" value="GSCOC_T00024112001"/>
</dbReference>
<dbReference type="EMBL" id="HG739108">
    <property type="protein sequence ID" value="CDP07027.1"/>
    <property type="molecule type" value="Genomic_DNA"/>
</dbReference>
<sequence>MMHLVGAQKQIMRNGVMHFFQKSCQFIKNIHKYFCCYNYRICKYDQSIVDQLTFGSRNIQWQLLSRCIFSFLKFNHRTDVEIKITPVYFQDFDCACFQRLRDCSFCIPC</sequence>
<evidence type="ECO:0000313" key="1">
    <source>
        <dbReference type="EMBL" id="CDP07027.1"/>
    </source>
</evidence>
<dbReference type="Proteomes" id="UP000295252">
    <property type="component" value="Chromosome I"/>
</dbReference>
<protein>
    <submittedName>
        <fullName evidence="1">Uncharacterized protein</fullName>
    </submittedName>
</protein>
<gene>
    <name evidence="1" type="ORF">GSCOC_T00024112001</name>
</gene>
<dbReference type="AlphaFoldDB" id="A0A068UFF9"/>
<keyword evidence="2" id="KW-1185">Reference proteome</keyword>
<accession>A0A068UFF9</accession>
<organism evidence="1 2">
    <name type="scientific">Coffea canephora</name>
    <name type="common">Robusta coffee</name>
    <dbReference type="NCBI Taxonomy" id="49390"/>
    <lineage>
        <taxon>Eukaryota</taxon>
        <taxon>Viridiplantae</taxon>
        <taxon>Streptophyta</taxon>
        <taxon>Embryophyta</taxon>
        <taxon>Tracheophyta</taxon>
        <taxon>Spermatophyta</taxon>
        <taxon>Magnoliopsida</taxon>
        <taxon>eudicotyledons</taxon>
        <taxon>Gunneridae</taxon>
        <taxon>Pentapetalae</taxon>
        <taxon>asterids</taxon>
        <taxon>lamiids</taxon>
        <taxon>Gentianales</taxon>
        <taxon>Rubiaceae</taxon>
        <taxon>Ixoroideae</taxon>
        <taxon>Gardenieae complex</taxon>
        <taxon>Bertiereae - Coffeeae clade</taxon>
        <taxon>Coffeeae</taxon>
        <taxon>Coffea</taxon>
    </lineage>
</organism>
<proteinExistence type="predicted"/>
<evidence type="ECO:0000313" key="2">
    <source>
        <dbReference type="Proteomes" id="UP000295252"/>
    </source>
</evidence>